<keyword evidence="1" id="KW-0472">Membrane</keyword>
<reference evidence="2 3" key="1">
    <citation type="submission" date="2024-06" db="EMBL/GenBank/DDBJ databases">
        <title>The Natural Products Discovery Center: Release of the First 8490 Sequenced Strains for Exploring Actinobacteria Biosynthetic Diversity.</title>
        <authorList>
            <person name="Kalkreuter E."/>
            <person name="Kautsar S.A."/>
            <person name="Yang D."/>
            <person name="Bader C.D."/>
            <person name="Teijaro C.N."/>
            <person name="Fluegel L."/>
            <person name="Davis C.M."/>
            <person name="Simpson J.R."/>
            <person name="Lauterbach L."/>
            <person name="Steele A.D."/>
            <person name="Gui C."/>
            <person name="Meng S."/>
            <person name="Li G."/>
            <person name="Viehrig K."/>
            <person name="Ye F."/>
            <person name="Su P."/>
            <person name="Kiefer A.F."/>
            <person name="Nichols A."/>
            <person name="Cepeda A.J."/>
            <person name="Yan W."/>
            <person name="Fan B."/>
            <person name="Jiang Y."/>
            <person name="Adhikari A."/>
            <person name="Zheng C.-J."/>
            <person name="Schuster L."/>
            <person name="Cowan T.M."/>
            <person name="Smanski M.J."/>
            <person name="Chevrette M.G."/>
            <person name="De Carvalho L.P.S."/>
            <person name="Shen B."/>
        </authorList>
    </citation>
    <scope>NUCLEOTIDE SEQUENCE [LARGE SCALE GENOMIC DNA]</scope>
    <source>
        <strain evidence="2 3">NPDC049344</strain>
    </source>
</reference>
<evidence type="ECO:0000313" key="2">
    <source>
        <dbReference type="EMBL" id="MEV4685465.1"/>
    </source>
</evidence>
<accession>A0ABV3I3P4</accession>
<protein>
    <recommendedName>
        <fullName evidence="4">Metal-dependent phosphohydrolase</fullName>
    </recommendedName>
</protein>
<evidence type="ECO:0000256" key="1">
    <source>
        <dbReference type="SAM" id="Phobius"/>
    </source>
</evidence>
<keyword evidence="1" id="KW-1133">Transmembrane helix</keyword>
<gene>
    <name evidence="2" type="ORF">AB0K36_32390</name>
</gene>
<name>A0ABV3I3P4_9ACTN</name>
<dbReference type="RefSeq" id="WP_364601029.1">
    <property type="nucleotide sequence ID" value="NZ_JBFAQK010000080.1"/>
</dbReference>
<keyword evidence="3" id="KW-1185">Reference proteome</keyword>
<evidence type="ECO:0000313" key="3">
    <source>
        <dbReference type="Proteomes" id="UP001552521"/>
    </source>
</evidence>
<organism evidence="2 3">
    <name type="scientific">Streptomyces kurssanovii</name>
    <dbReference type="NCBI Taxonomy" id="67312"/>
    <lineage>
        <taxon>Bacteria</taxon>
        <taxon>Bacillati</taxon>
        <taxon>Actinomycetota</taxon>
        <taxon>Actinomycetes</taxon>
        <taxon>Kitasatosporales</taxon>
        <taxon>Streptomycetaceae</taxon>
        <taxon>Streptomyces</taxon>
    </lineage>
</organism>
<dbReference type="EMBL" id="JBFAQK010000080">
    <property type="protein sequence ID" value="MEV4685465.1"/>
    <property type="molecule type" value="Genomic_DNA"/>
</dbReference>
<comment type="caution">
    <text evidence="2">The sequence shown here is derived from an EMBL/GenBank/DDBJ whole genome shotgun (WGS) entry which is preliminary data.</text>
</comment>
<evidence type="ECO:0008006" key="4">
    <source>
        <dbReference type="Google" id="ProtNLM"/>
    </source>
</evidence>
<feature type="transmembrane region" description="Helical" evidence="1">
    <location>
        <begin position="27"/>
        <end position="48"/>
    </location>
</feature>
<keyword evidence="1" id="KW-0812">Transmembrane</keyword>
<sequence length="80" mass="7875">MEAAVPRVGAGSDLAPPATHVAPRRRLVGDTAVLLLALAAGCAVAVLWPAEARGAAGALACTGALLHLARSSATLSRPTP</sequence>
<proteinExistence type="predicted"/>
<dbReference type="Proteomes" id="UP001552521">
    <property type="component" value="Unassembled WGS sequence"/>
</dbReference>